<proteinExistence type="inferred from homology"/>
<dbReference type="InParanoid" id="A0A1S2Z9H1"/>
<keyword evidence="6 11" id="KW-0472">Membrane</keyword>
<reference evidence="14" key="1">
    <citation type="submission" date="2025-08" db="UniProtKB">
        <authorList>
            <consortium name="RefSeq"/>
        </authorList>
    </citation>
    <scope>IDENTIFICATION</scope>
</reference>
<evidence type="ECO:0000256" key="4">
    <source>
        <dbReference type="ARBA" id="ARBA00022989"/>
    </source>
</evidence>
<dbReference type="eggNOG" id="ENOG502RTWA">
    <property type="taxonomic scope" value="Eukaryota"/>
</dbReference>
<dbReference type="GeneID" id="103107155"/>
<dbReference type="PRINTS" id="PR00237">
    <property type="entry name" value="GPCRRHODOPSN"/>
</dbReference>
<dbReference type="AlphaFoldDB" id="A0A1S2Z9H1"/>
<organism evidence="13 14">
    <name type="scientific">Erinaceus europaeus</name>
    <name type="common">Western European hedgehog</name>
    <dbReference type="NCBI Taxonomy" id="9365"/>
    <lineage>
        <taxon>Eukaryota</taxon>
        <taxon>Metazoa</taxon>
        <taxon>Chordata</taxon>
        <taxon>Craniata</taxon>
        <taxon>Vertebrata</taxon>
        <taxon>Euteleostomi</taxon>
        <taxon>Mammalia</taxon>
        <taxon>Eutheria</taxon>
        <taxon>Laurasiatheria</taxon>
        <taxon>Eulipotyphla</taxon>
        <taxon>Erinaceidae</taxon>
        <taxon>Erinaceinae</taxon>
        <taxon>Erinaceus</taxon>
    </lineage>
</organism>
<evidence type="ECO:0000259" key="12">
    <source>
        <dbReference type="PROSITE" id="PS50262"/>
    </source>
</evidence>
<feature type="transmembrane region" description="Helical" evidence="11">
    <location>
        <begin position="217"/>
        <end position="243"/>
    </location>
</feature>
<dbReference type="PANTHER" id="PTHR11334:SF29">
    <property type="entry name" value="MAS-RELATED G-PROTEIN COUPLED RECEPTOR MEMBER X2"/>
    <property type="match status" value="1"/>
</dbReference>
<dbReference type="PROSITE" id="PS50262">
    <property type="entry name" value="G_PROTEIN_RECEP_F1_2"/>
    <property type="match status" value="1"/>
</dbReference>
<feature type="transmembrane region" description="Helical" evidence="11">
    <location>
        <begin position="101"/>
        <end position="119"/>
    </location>
</feature>
<evidence type="ECO:0000256" key="11">
    <source>
        <dbReference type="SAM" id="Phobius"/>
    </source>
</evidence>
<feature type="domain" description="G-protein coupled receptors family 1 profile" evidence="12">
    <location>
        <begin position="81"/>
        <end position="313"/>
    </location>
</feature>
<keyword evidence="7 9" id="KW-0675">Receptor</keyword>
<evidence type="ECO:0000313" key="13">
    <source>
        <dbReference type="Proteomes" id="UP001652624"/>
    </source>
</evidence>
<keyword evidence="5 9" id="KW-0297">G-protein coupled receptor</keyword>
<dbReference type="RefSeq" id="XP_007515956.2">
    <property type="nucleotide sequence ID" value="XM_007515894.2"/>
</dbReference>
<keyword evidence="3 9" id="KW-0812">Transmembrane</keyword>
<evidence type="ECO:0000256" key="3">
    <source>
        <dbReference type="ARBA" id="ARBA00022692"/>
    </source>
</evidence>
<evidence type="ECO:0000313" key="14">
    <source>
        <dbReference type="RefSeq" id="XP_007515956.2"/>
    </source>
</evidence>
<dbReference type="PROSITE" id="PS00237">
    <property type="entry name" value="G_PROTEIN_RECEP_F1_1"/>
    <property type="match status" value="1"/>
</dbReference>
<feature type="region of interest" description="Disordered" evidence="10">
    <location>
        <begin position="343"/>
        <end position="364"/>
    </location>
</feature>
<dbReference type="GO" id="GO:0005886">
    <property type="term" value="C:plasma membrane"/>
    <property type="evidence" value="ECO:0007669"/>
    <property type="project" value="UniProtKB-SubCell"/>
</dbReference>
<keyword evidence="8 9" id="KW-0807">Transducer</keyword>
<feature type="transmembrane region" description="Helical" evidence="11">
    <location>
        <begin position="66"/>
        <end position="89"/>
    </location>
</feature>
<comment type="subcellular location">
    <subcellularLocation>
        <location evidence="1">Cell membrane</location>
        <topology evidence="1">Multi-pass membrane protein</topology>
    </subcellularLocation>
</comment>
<evidence type="ECO:0000256" key="8">
    <source>
        <dbReference type="ARBA" id="ARBA00023224"/>
    </source>
</evidence>
<protein>
    <submittedName>
        <fullName evidence="14">Mas-related G-protein coupled receptor member X2-like</fullName>
    </submittedName>
</protein>
<keyword evidence="4 11" id="KW-1133">Transmembrane helix</keyword>
<dbReference type="GO" id="GO:0004930">
    <property type="term" value="F:G protein-coupled receptor activity"/>
    <property type="evidence" value="ECO:0007669"/>
    <property type="project" value="UniProtKB-KW"/>
</dbReference>
<dbReference type="Gene3D" id="1.20.1070.10">
    <property type="entry name" value="Rhodopsin 7-helix transmembrane proteins"/>
    <property type="match status" value="1"/>
</dbReference>
<dbReference type="PRINTS" id="PR02108">
    <property type="entry name" value="MRGPCRFAMILY"/>
</dbReference>
<feature type="transmembrane region" description="Helical" evidence="11">
    <location>
        <begin position="300"/>
        <end position="319"/>
    </location>
</feature>
<dbReference type="OrthoDB" id="9665666at2759"/>
<evidence type="ECO:0000256" key="10">
    <source>
        <dbReference type="SAM" id="MobiDB-lite"/>
    </source>
</evidence>
<evidence type="ECO:0000256" key="1">
    <source>
        <dbReference type="ARBA" id="ARBA00004651"/>
    </source>
</evidence>
<sequence length="364" mass="41029">MHYHSPEALPSSSIILSPLAATMEERGTSEEFLSTDPAVTAWGTTVTLKNESSQVYLSTVTTVSQVQFSLVIIIALVGLAGNAVVFWLLGFRMQKNIFSIYILNLAGADFLFLFIQTTYAIEGLIRSNLTTPPSIPDCFITVLTCTYLTGMSILGAISTERCLSVLFPIWHRCRRPRSMSAVVCSLLWALSLLLSMLEGKYCGFLFWDKDKFWCQAIKLTMAACQTFLCVLLFGSSLALLARLLCGSQRMQLTRLYVTMGITVLIFLLCGLPWGIHWFLIYCIKYEFVKPPVRLYYIEKILSTINSCANPIIYFFVGSIRQQRRRRKQPQTLRLILQRALDDSPEVDRSEGSLPQEALEMWGSA</sequence>
<dbReference type="InterPro" id="IPR000276">
    <property type="entry name" value="GPCR_Rhodpsn"/>
</dbReference>
<feature type="transmembrane region" description="Helical" evidence="11">
    <location>
        <begin position="255"/>
        <end position="280"/>
    </location>
</feature>
<evidence type="ECO:0000256" key="7">
    <source>
        <dbReference type="ARBA" id="ARBA00023170"/>
    </source>
</evidence>
<evidence type="ECO:0000256" key="5">
    <source>
        <dbReference type="ARBA" id="ARBA00023040"/>
    </source>
</evidence>
<dbReference type="Proteomes" id="UP001652624">
    <property type="component" value="Chromosome 17"/>
</dbReference>
<evidence type="ECO:0000256" key="2">
    <source>
        <dbReference type="ARBA" id="ARBA00022475"/>
    </source>
</evidence>
<dbReference type="PANTHER" id="PTHR11334">
    <property type="entry name" value="MAS-RELATED G-PROTEIN COUPLED RECEPTOR"/>
    <property type="match status" value="1"/>
</dbReference>
<name>A0A1S2Z9H1_ERIEU</name>
<dbReference type="InterPro" id="IPR026234">
    <property type="entry name" value="MRGPCRFAMILY"/>
</dbReference>
<evidence type="ECO:0000256" key="9">
    <source>
        <dbReference type="RuleBase" id="RU000688"/>
    </source>
</evidence>
<feature type="transmembrane region" description="Helical" evidence="11">
    <location>
        <begin position="139"/>
        <end position="157"/>
    </location>
</feature>
<accession>A0A1S2Z9H1</accession>
<gene>
    <name evidence="14" type="primary">LOC103107155</name>
</gene>
<dbReference type="SUPFAM" id="SSF81321">
    <property type="entry name" value="Family A G protein-coupled receptor-like"/>
    <property type="match status" value="1"/>
</dbReference>
<dbReference type="Pfam" id="PF00001">
    <property type="entry name" value="7tm_1"/>
    <property type="match status" value="1"/>
</dbReference>
<keyword evidence="2" id="KW-1003">Cell membrane</keyword>
<dbReference type="InterPro" id="IPR017452">
    <property type="entry name" value="GPCR_Rhodpsn_7TM"/>
</dbReference>
<keyword evidence="13" id="KW-1185">Reference proteome</keyword>
<dbReference type="FunCoup" id="A0A1S2Z9H1">
    <property type="interactions" value="7"/>
</dbReference>
<evidence type="ECO:0000256" key="6">
    <source>
        <dbReference type="ARBA" id="ARBA00023136"/>
    </source>
</evidence>
<comment type="similarity">
    <text evidence="9">Belongs to the G-protein coupled receptor 1 family.</text>
</comment>
<feature type="transmembrane region" description="Helical" evidence="11">
    <location>
        <begin position="178"/>
        <end position="197"/>
    </location>
</feature>